<dbReference type="RefSeq" id="WP_311072173.1">
    <property type="nucleotide sequence ID" value="NZ_CP134494.1"/>
</dbReference>
<evidence type="ECO:0000313" key="1">
    <source>
        <dbReference type="EMBL" id="WNF22030.1"/>
    </source>
</evidence>
<dbReference type="Proteomes" id="UP001303324">
    <property type="component" value="Chromosome"/>
</dbReference>
<dbReference type="Pfam" id="PF11167">
    <property type="entry name" value="DUF2953"/>
    <property type="match status" value="1"/>
</dbReference>
<proteinExistence type="predicted"/>
<reference evidence="1 2" key="1">
    <citation type="submission" date="2023-09" db="EMBL/GenBank/DDBJ databases">
        <title>Microbial mechanism of fulvic acid promoting antimony reduction mineralization in rice fields.</title>
        <authorList>
            <person name="Chen G."/>
            <person name="Lan J."/>
        </authorList>
    </citation>
    <scope>NUCLEOTIDE SEQUENCE [LARGE SCALE GENOMIC DNA]</scope>
    <source>
        <strain evidence="1 2">PS1</strain>
    </source>
</reference>
<sequence length="232" mass="26020">MMKWVLLAILLLTVLVLIILFTKVKIFLDYFHGNDNDHFKVTIKAWGGLIKFKIEVPVVKIDDDSPTIIAEQKVKTGPDENMKQQKTTQVDKNDLLSSLHDFKQLINHIAGLHKIIRNFLKKVTIRNIEWHTMVGVSDAAATGVLTGAFWAVKGGVIGVLSNYMKMKEMPVMTITPSFQQTVSITSFKCMIQVRVGHAILAGIKLVKYWRGGWPEFKSKPLSALSGENTNSV</sequence>
<organism evidence="1 2">
    <name type="scientific">Mesobacillus jeotgali</name>
    <dbReference type="NCBI Taxonomy" id="129985"/>
    <lineage>
        <taxon>Bacteria</taxon>
        <taxon>Bacillati</taxon>
        <taxon>Bacillota</taxon>
        <taxon>Bacilli</taxon>
        <taxon>Bacillales</taxon>
        <taxon>Bacillaceae</taxon>
        <taxon>Mesobacillus</taxon>
    </lineage>
</organism>
<dbReference type="InterPro" id="IPR021338">
    <property type="entry name" value="DUF2953"/>
</dbReference>
<name>A0ABY9VHE0_9BACI</name>
<keyword evidence="2" id="KW-1185">Reference proteome</keyword>
<dbReference type="EMBL" id="CP134494">
    <property type="protein sequence ID" value="WNF22030.1"/>
    <property type="molecule type" value="Genomic_DNA"/>
</dbReference>
<evidence type="ECO:0000313" key="2">
    <source>
        <dbReference type="Proteomes" id="UP001303324"/>
    </source>
</evidence>
<accession>A0ABY9VHE0</accession>
<protein>
    <submittedName>
        <fullName evidence="1">DUF2953 domain-containing protein</fullName>
    </submittedName>
</protein>
<gene>
    <name evidence="1" type="ORF">RH061_17835</name>
</gene>